<feature type="transmembrane region" description="Helical" evidence="3">
    <location>
        <begin position="95"/>
        <end position="112"/>
    </location>
</feature>
<dbReference type="InterPro" id="IPR046360">
    <property type="entry name" value="T-box_DNA-bd"/>
</dbReference>
<dbReference type="InterPro" id="IPR008967">
    <property type="entry name" value="p53-like_TF_DNA-bd_sf"/>
</dbReference>
<proteinExistence type="predicted"/>
<evidence type="ECO:0000259" key="4">
    <source>
        <dbReference type="PROSITE" id="PS50252"/>
    </source>
</evidence>
<evidence type="ECO:0000256" key="1">
    <source>
        <dbReference type="PROSITE-ProRule" id="PRU00201"/>
    </source>
</evidence>
<comment type="caution">
    <text evidence="1">Lacks conserved residue(s) required for the propagation of feature annotation.</text>
</comment>
<keyword evidence="3" id="KW-0812">Transmembrane</keyword>
<evidence type="ECO:0000313" key="6">
    <source>
        <dbReference type="Proteomes" id="UP001321473"/>
    </source>
</evidence>
<dbReference type="GO" id="GO:0003700">
    <property type="term" value="F:DNA-binding transcription factor activity"/>
    <property type="evidence" value="ECO:0007669"/>
    <property type="project" value="InterPro"/>
</dbReference>
<feature type="transmembrane region" description="Helical" evidence="3">
    <location>
        <begin position="257"/>
        <end position="273"/>
    </location>
</feature>
<keyword evidence="6" id="KW-1185">Reference proteome</keyword>
<feature type="transmembrane region" description="Helical" evidence="3">
    <location>
        <begin position="279"/>
        <end position="295"/>
    </location>
</feature>
<reference evidence="5 6" key="1">
    <citation type="journal article" date="2023" name="Arcadia Sci">
        <title>De novo assembly of a long-read Amblyomma americanum tick genome.</title>
        <authorList>
            <person name="Chou S."/>
            <person name="Poskanzer K.E."/>
            <person name="Rollins M."/>
            <person name="Thuy-Boun P.S."/>
        </authorList>
    </citation>
    <scope>NUCLEOTIDE SEQUENCE [LARGE SCALE GENOMIC DNA]</scope>
    <source>
        <strain evidence="5">F_SG_1</strain>
        <tissue evidence="5">Salivary glands</tissue>
    </source>
</reference>
<dbReference type="GO" id="GO:0045893">
    <property type="term" value="P:positive regulation of DNA-templated transcription"/>
    <property type="evidence" value="ECO:0007669"/>
    <property type="project" value="InterPro"/>
</dbReference>
<dbReference type="GO" id="GO:0006357">
    <property type="term" value="P:regulation of transcription by RNA polymerase II"/>
    <property type="evidence" value="ECO:0007669"/>
    <property type="project" value="UniProtKB-ARBA"/>
</dbReference>
<feature type="transmembrane region" description="Helical" evidence="3">
    <location>
        <begin position="233"/>
        <end position="250"/>
    </location>
</feature>
<dbReference type="PROSITE" id="PS50252">
    <property type="entry name" value="TBOX_3"/>
    <property type="match status" value="1"/>
</dbReference>
<feature type="domain" description="T-box" evidence="4">
    <location>
        <begin position="562"/>
        <end position="625"/>
    </location>
</feature>
<organism evidence="5 6">
    <name type="scientific">Amblyomma americanum</name>
    <name type="common">Lone star tick</name>
    <dbReference type="NCBI Taxonomy" id="6943"/>
    <lineage>
        <taxon>Eukaryota</taxon>
        <taxon>Metazoa</taxon>
        <taxon>Ecdysozoa</taxon>
        <taxon>Arthropoda</taxon>
        <taxon>Chelicerata</taxon>
        <taxon>Arachnida</taxon>
        <taxon>Acari</taxon>
        <taxon>Parasitiformes</taxon>
        <taxon>Ixodida</taxon>
        <taxon>Ixodoidea</taxon>
        <taxon>Ixodidae</taxon>
        <taxon>Amblyomminae</taxon>
        <taxon>Amblyomma</taxon>
    </lineage>
</organism>
<dbReference type="GO" id="GO:0003677">
    <property type="term" value="F:DNA binding"/>
    <property type="evidence" value="ECO:0007669"/>
    <property type="project" value="UniProtKB-UniRule"/>
</dbReference>
<feature type="region of interest" description="Disordered" evidence="2">
    <location>
        <begin position="406"/>
        <end position="483"/>
    </location>
</feature>
<dbReference type="Proteomes" id="UP001321473">
    <property type="component" value="Unassembled WGS sequence"/>
</dbReference>
<feature type="transmembrane region" description="Helical" evidence="3">
    <location>
        <begin position="165"/>
        <end position="181"/>
    </location>
</feature>
<evidence type="ECO:0000313" key="5">
    <source>
        <dbReference type="EMBL" id="KAK8782538.1"/>
    </source>
</evidence>
<feature type="transmembrane region" description="Helical" evidence="3">
    <location>
        <begin position="49"/>
        <end position="66"/>
    </location>
</feature>
<gene>
    <name evidence="5" type="ORF">V5799_016114</name>
</gene>
<feature type="transmembrane region" description="Helical" evidence="3">
    <location>
        <begin position="141"/>
        <end position="158"/>
    </location>
</feature>
<name>A0AAQ4F7C0_AMBAM</name>
<sequence>MLLMPPTETTCSLAVGAHVLDGSGGAMLLTFSMLALAVGAYVLDGSGVVVLPTFSMLALAMGAYVLDGSGAAVLLTFSMLALAVGQYVLDGSGEAMLLTFSMLALVVGAYVLDGSGGAMLLTFSMLALAVGQYVLDGSGGAMLLTFSMLALAVGAYVLDGSGGAMLLTFSMLALAVGQYVLDGSGGAVLLTFSMLALAVGQYVLDGSGGAMLLTFSMLALAVGQYVLDGSGGAMLLTFSMLALAVGQYVLDGSGGAVLLTFSMLALAVGQYVLDGSGGAVLLTFSMLALAVGAPTPTTSMISQGPSFSLPLLEPLLLIPLLLPSSLSYERPASVRPDASPKARSAGRQSVVGSNRTLLLSSVAKHGARSVLVCPVRSRTGAGPKDEGTKKPVSDGYAELLGSCNLSASSSDSDESSSSGSSSCSGSSSDSSSDEEDGSASETFDVVGEDAPTASPSIEGVQNAAPPQPSSTQADEGTDADHEQQVVSVGGASSVPFEPAVRVPQLTLVNKAVFSPKMELQVSPQGRLMQPAPIVCFTNLIDELQYVVWVSFIQDSGICAGEYMHPESPRPGTSWNGKALSFSKLKLYAYNGTSKTPIALTCNKSYFLQINFGNVDGYGHILESTLASSSKKSNLSVRDDTIIFVSCRVHALANKRYKSA</sequence>
<comment type="subcellular location">
    <subcellularLocation>
        <location evidence="1">Nucleus</location>
    </subcellularLocation>
</comment>
<feature type="compositionally biased region" description="Low complexity" evidence="2">
    <location>
        <begin position="406"/>
        <end position="430"/>
    </location>
</feature>
<dbReference type="SUPFAM" id="SSF49417">
    <property type="entry name" value="p53-like transcription factors"/>
    <property type="match status" value="1"/>
</dbReference>
<keyword evidence="1" id="KW-0238">DNA-binding</keyword>
<accession>A0AAQ4F7C0</accession>
<dbReference type="AlphaFoldDB" id="A0AAQ4F7C0"/>
<feature type="transmembrane region" description="Helical" evidence="3">
    <location>
        <begin position="211"/>
        <end position="227"/>
    </location>
</feature>
<evidence type="ECO:0000256" key="2">
    <source>
        <dbReference type="SAM" id="MobiDB-lite"/>
    </source>
</evidence>
<dbReference type="EMBL" id="JARKHS020006552">
    <property type="protein sequence ID" value="KAK8782538.1"/>
    <property type="molecule type" value="Genomic_DNA"/>
</dbReference>
<protein>
    <recommendedName>
        <fullName evidence="4">T-box domain-containing protein</fullName>
    </recommendedName>
</protein>
<keyword evidence="3" id="KW-0472">Membrane</keyword>
<feature type="transmembrane region" description="Helical" evidence="3">
    <location>
        <begin position="71"/>
        <end position="89"/>
    </location>
</feature>
<dbReference type="GO" id="GO:0005634">
    <property type="term" value="C:nucleus"/>
    <property type="evidence" value="ECO:0007669"/>
    <property type="project" value="UniProtKB-SubCell"/>
</dbReference>
<comment type="caution">
    <text evidence="5">The sequence shown here is derived from an EMBL/GenBank/DDBJ whole genome shotgun (WGS) entry which is preliminary data.</text>
</comment>
<keyword evidence="1" id="KW-0539">Nucleus</keyword>
<evidence type="ECO:0000256" key="3">
    <source>
        <dbReference type="SAM" id="Phobius"/>
    </source>
</evidence>
<feature type="transmembrane region" description="Helical" evidence="3">
    <location>
        <begin position="26"/>
        <end position="43"/>
    </location>
</feature>
<keyword evidence="3" id="KW-1133">Transmembrane helix</keyword>